<dbReference type="EMBL" id="JAHFXS010001724">
    <property type="protein sequence ID" value="KAG9975899.1"/>
    <property type="molecule type" value="Genomic_DNA"/>
</dbReference>
<keyword evidence="4" id="KW-1185">Reference proteome</keyword>
<protein>
    <submittedName>
        <fullName evidence="3">Uncharacterized protein</fullName>
    </submittedName>
</protein>
<reference evidence="3" key="2">
    <citation type="submission" date="2021-08" db="EMBL/GenBank/DDBJ databases">
        <authorList>
            <person name="Gostincar C."/>
            <person name="Sun X."/>
            <person name="Song Z."/>
            <person name="Gunde-Cimerman N."/>
        </authorList>
    </citation>
    <scope>NUCLEOTIDE SEQUENCE</scope>
    <source>
        <strain evidence="3">EXF-9298</strain>
    </source>
</reference>
<feature type="region of interest" description="Disordered" evidence="2">
    <location>
        <begin position="65"/>
        <end position="170"/>
    </location>
</feature>
<comment type="caution">
    <text evidence="3">The sequence shown here is derived from an EMBL/GenBank/DDBJ whole genome shotgun (WGS) entry which is preliminary data.</text>
</comment>
<organism evidence="3 4">
    <name type="scientific">Aureobasidium melanogenum</name>
    <name type="common">Aureobasidium pullulans var. melanogenum</name>
    <dbReference type="NCBI Taxonomy" id="46634"/>
    <lineage>
        <taxon>Eukaryota</taxon>
        <taxon>Fungi</taxon>
        <taxon>Dikarya</taxon>
        <taxon>Ascomycota</taxon>
        <taxon>Pezizomycotina</taxon>
        <taxon>Dothideomycetes</taxon>
        <taxon>Dothideomycetidae</taxon>
        <taxon>Dothideales</taxon>
        <taxon>Saccotheciaceae</taxon>
        <taxon>Aureobasidium</taxon>
    </lineage>
</organism>
<feature type="non-terminal residue" evidence="3">
    <location>
        <position position="1"/>
    </location>
</feature>
<sequence length="190" mass="21221">MGKSKKKENAKLKKKLKAANARIATVERVAAATNERLAAFERKSQPTSGVGWHTASDGLVIVYDSDEERIKQEPQEDTASGEETMTDSEPSNEETIAREATPEEDLLEAETQPQARRFKLKFAAGNKNLAKDRTQAPQFMHSPRTPTARKSTKPPVRGEPVRTRSNKESPFYRFGSIPLKEIGVTLIAWR</sequence>
<name>A0A9P8FLB9_AURME</name>
<accession>A0A9P8FLB9</accession>
<feature type="compositionally biased region" description="Acidic residues" evidence="2">
    <location>
        <begin position="75"/>
        <end position="92"/>
    </location>
</feature>
<proteinExistence type="predicted"/>
<keyword evidence="1" id="KW-0175">Coiled coil</keyword>
<evidence type="ECO:0000256" key="1">
    <source>
        <dbReference type="SAM" id="Coils"/>
    </source>
</evidence>
<dbReference type="AlphaFoldDB" id="A0A9P8FLB9"/>
<evidence type="ECO:0000313" key="4">
    <source>
        <dbReference type="Proteomes" id="UP000729357"/>
    </source>
</evidence>
<dbReference type="Proteomes" id="UP000729357">
    <property type="component" value="Unassembled WGS sequence"/>
</dbReference>
<gene>
    <name evidence="3" type="ORF">KCU98_g11062</name>
</gene>
<evidence type="ECO:0000313" key="3">
    <source>
        <dbReference type="EMBL" id="KAG9975899.1"/>
    </source>
</evidence>
<reference evidence="3" key="1">
    <citation type="journal article" date="2021" name="J Fungi (Basel)">
        <title>Virulence traits and population genomics of the black yeast Aureobasidium melanogenum.</title>
        <authorList>
            <person name="Cernosa A."/>
            <person name="Sun X."/>
            <person name="Gostincar C."/>
            <person name="Fang C."/>
            <person name="Gunde-Cimerman N."/>
            <person name="Song Z."/>
        </authorList>
    </citation>
    <scope>NUCLEOTIDE SEQUENCE</scope>
    <source>
        <strain evidence="3">EXF-9298</strain>
    </source>
</reference>
<feature type="coiled-coil region" evidence="1">
    <location>
        <begin position="2"/>
        <end position="43"/>
    </location>
</feature>
<evidence type="ECO:0000256" key="2">
    <source>
        <dbReference type="SAM" id="MobiDB-lite"/>
    </source>
</evidence>